<dbReference type="RefSeq" id="WP_184193309.1">
    <property type="nucleotide sequence ID" value="NZ_JACHGW010000001.1"/>
</dbReference>
<evidence type="ECO:0000256" key="1">
    <source>
        <dbReference type="SAM" id="MobiDB-lite"/>
    </source>
</evidence>
<keyword evidence="3" id="KW-1185">Reference proteome</keyword>
<comment type="caution">
    <text evidence="2">The sequence shown here is derived from an EMBL/GenBank/DDBJ whole genome shotgun (WGS) entry which is preliminary data.</text>
</comment>
<dbReference type="Proteomes" id="UP000520814">
    <property type="component" value="Unassembled WGS sequence"/>
</dbReference>
<reference evidence="2 3" key="1">
    <citation type="submission" date="2020-08" db="EMBL/GenBank/DDBJ databases">
        <title>Genomic Encyclopedia of Type Strains, Phase IV (KMG-IV): sequencing the most valuable type-strain genomes for metagenomic binning, comparative biology and taxonomic classification.</title>
        <authorList>
            <person name="Goeker M."/>
        </authorList>
    </citation>
    <scope>NUCLEOTIDE SEQUENCE [LARGE SCALE GENOMIC DNA]</scope>
    <source>
        <strain evidence="2 3">DSM 23562</strain>
    </source>
</reference>
<evidence type="ECO:0008006" key="4">
    <source>
        <dbReference type="Google" id="ProtNLM"/>
    </source>
</evidence>
<name>A0A7W9W4S6_ARMRO</name>
<evidence type="ECO:0000313" key="2">
    <source>
        <dbReference type="EMBL" id="MBB6049714.1"/>
    </source>
</evidence>
<dbReference type="AlphaFoldDB" id="A0A7W9W4S6"/>
<evidence type="ECO:0000313" key="3">
    <source>
        <dbReference type="Proteomes" id="UP000520814"/>
    </source>
</evidence>
<protein>
    <recommendedName>
        <fullName evidence="4">WD40 repeat protein</fullName>
    </recommendedName>
</protein>
<dbReference type="SUPFAM" id="SSF82171">
    <property type="entry name" value="DPP6 N-terminal domain-like"/>
    <property type="match status" value="1"/>
</dbReference>
<proteinExistence type="predicted"/>
<dbReference type="EMBL" id="JACHGW010000001">
    <property type="protein sequence ID" value="MBB6049714.1"/>
    <property type="molecule type" value="Genomic_DNA"/>
</dbReference>
<feature type="region of interest" description="Disordered" evidence="1">
    <location>
        <begin position="78"/>
        <end position="103"/>
    </location>
</feature>
<sequence length="352" mass="39330">MGLSRRQNLTIGLGMLVLFTLTGAATYQLTRPKSIGQPVPVLNDMQVCEWLSDDVAFVQHTSEPPDVLIANLHTGTLSRLPTPPPVPRGKRRGDGYSEGYVRSERGISPDGKWLLYQESHVWGWEDSGGPLGTRWRLLSTSDGTSRFWPADGSFIPVLNKYQDEHIQARALRWLPDSSGWVEFKQLSSGECSLQRYDLAAQAPRALKAPSLKPGFALRQFLPNGQAVFAHQTEFELVPLFPGAPPGAHHKLALPPDRGNYSFLAYTPEALLVSSYYTIERKGLVRWIASRLRMEDGFCEIWRLPLRGGAPQKLATLPHDAHNFRLTHDQKRLLYWAWTPNGEGIGAYALALP</sequence>
<gene>
    <name evidence="2" type="ORF">HNQ39_001476</name>
</gene>
<organism evidence="2 3">
    <name type="scientific">Armatimonas rosea</name>
    <dbReference type="NCBI Taxonomy" id="685828"/>
    <lineage>
        <taxon>Bacteria</taxon>
        <taxon>Bacillati</taxon>
        <taxon>Armatimonadota</taxon>
        <taxon>Armatimonadia</taxon>
        <taxon>Armatimonadales</taxon>
        <taxon>Armatimonadaceae</taxon>
        <taxon>Armatimonas</taxon>
    </lineage>
</organism>
<accession>A0A7W9W4S6</accession>